<evidence type="ECO:0000313" key="6">
    <source>
        <dbReference type="Proteomes" id="UP000182237"/>
    </source>
</evidence>
<name>A0A1H1QJA4_9CORY</name>
<proteinExistence type="predicted"/>
<feature type="domain" description="DUF4185" evidence="4">
    <location>
        <begin position="82"/>
        <end position="380"/>
    </location>
</feature>
<dbReference type="eggNOG" id="COG0739">
    <property type="taxonomic scope" value="Bacteria"/>
</dbReference>
<evidence type="ECO:0000256" key="2">
    <source>
        <dbReference type="SAM" id="Phobius"/>
    </source>
</evidence>
<keyword evidence="2" id="KW-1133">Transmembrane helix</keyword>
<evidence type="ECO:0000256" key="1">
    <source>
        <dbReference type="SAM" id="MobiDB-lite"/>
    </source>
</evidence>
<keyword evidence="6" id="KW-1185">Reference proteome</keyword>
<organism evidence="5 6">
    <name type="scientific">Corynebacterium timonense</name>
    <dbReference type="NCBI Taxonomy" id="441500"/>
    <lineage>
        <taxon>Bacteria</taxon>
        <taxon>Bacillati</taxon>
        <taxon>Actinomycetota</taxon>
        <taxon>Actinomycetes</taxon>
        <taxon>Mycobacteriales</taxon>
        <taxon>Corynebacteriaceae</taxon>
        <taxon>Corynebacterium</taxon>
    </lineage>
</organism>
<keyword evidence="3" id="KW-0732">Signal</keyword>
<reference evidence="5 6" key="1">
    <citation type="submission" date="2016-10" db="EMBL/GenBank/DDBJ databases">
        <authorList>
            <person name="de Groot N.N."/>
        </authorList>
    </citation>
    <scope>NUCLEOTIDE SEQUENCE [LARGE SCALE GENOMIC DNA]</scope>
    <source>
        <strain evidence="5 6">DSM 45434</strain>
    </source>
</reference>
<dbReference type="STRING" id="1203190.GCA_000312345_01262"/>
<dbReference type="Pfam" id="PF13810">
    <property type="entry name" value="DUF4185"/>
    <property type="match status" value="1"/>
</dbReference>
<gene>
    <name evidence="5" type="ORF">SAMN04488539_1273</name>
</gene>
<sequence>MRFPSRSLALLVAGATTLSLVTAPSAGAQSSLSSTASSVLGSSGRVDNSDTHPKEPGTPVEMPGGVIVRIMGDLLGRGLSDHVGFRSGDLGVMAPLGNGGDFALIFGDSFRGATLGAGEWMSPVGVVAQLANGVVEILRPLNQGNRVNQLIPYERADGDILTLIPSDVINLDGTLYMQGMWNRGIGNVQYTEIWKSTDNGATWDSVGTTSADYMGGMGNLISWERGADGYIYVVSSSFTRTDSVYLSRFRPEQIGDRTTWQLFDPTTGTWSDHGTPILSTGVKAGEMNLRYIDGHWVLVMFNAQTLQIEVRASPELARDWNDVPAAVVAKNGPWRTTQSPANFSQLYGGYIVPGSTLAKMDIVISQWNTSTNARYNATQFNVTGLDVFFGLTEAPTADNSDVEVTEVPAADAGSLSPLHIALISVLGLLGLGALVASLFPAQVADLVSRFSPF</sequence>
<accession>A0A1H1QJA4</accession>
<dbReference type="InterPro" id="IPR036278">
    <property type="entry name" value="Sialidase_sf"/>
</dbReference>
<feature type="chain" id="PRO_5009257785" description="DUF4185 domain-containing protein" evidence="3">
    <location>
        <begin position="29"/>
        <end position="453"/>
    </location>
</feature>
<dbReference type="Proteomes" id="UP000182237">
    <property type="component" value="Chromosome I"/>
</dbReference>
<dbReference type="InterPro" id="IPR025442">
    <property type="entry name" value="DUF4185"/>
</dbReference>
<feature type="region of interest" description="Disordered" evidence="1">
    <location>
        <begin position="39"/>
        <end position="62"/>
    </location>
</feature>
<feature type="transmembrane region" description="Helical" evidence="2">
    <location>
        <begin position="418"/>
        <end position="439"/>
    </location>
</feature>
<feature type="signal peptide" evidence="3">
    <location>
        <begin position="1"/>
        <end position="28"/>
    </location>
</feature>
<evidence type="ECO:0000313" key="5">
    <source>
        <dbReference type="EMBL" id="SDS23393.1"/>
    </source>
</evidence>
<keyword evidence="2" id="KW-0472">Membrane</keyword>
<dbReference type="OrthoDB" id="4789771at2"/>
<keyword evidence="2" id="KW-0812">Transmembrane</keyword>
<dbReference type="EMBL" id="LT629765">
    <property type="protein sequence ID" value="SDS23393.1"/>
    <property type="molecule type" value="Genomic_DNA"/>
</dbReference>
<dbReference type="RefSeq" id="WP_081582910.1">
    <property type="nucleotide sequence ID" value="NZ_LT629765.1"/>
</dbReference>
<evidence type="ECO:0000259" key="4">
    <source>
        <dbReference type="Pfam" id="PF13810"/>
    </source>
</evidence>
<dbReference type="SUPFAM" id="SSF50939">
    <property type="entry name" value="Sialidases"/>
    <property type="match status" value="1"/>
</dbReference>
<evidence type="ECO:0000256" key="3">
    <source>
        <dbReference type="SAM" id="SignalP"/>
    </source>
</evidence>
<dbReference type="AlphaFoldDB" id="A0A1H1QJA4"/>
<protein>
    <recommendedName>
        <fullName evidence="4">DUF4185 domain-containing protein</fullName>
    </recommendedName>
</protein>